<accession>E1IIG5</accession>
<dbReference type="GO" id="GO:0016491">
    <property type="term" value="F:oxidoreductase activity"/>
    <property type="evidence" value="ECO:0007669"/>
    <property type="project" value="UniProtKB-KW"/>
</dbReference>
<evidence type="ECO:0000256" key="1">
    <source>
        <dbReference type="ARBA" id="ARBA00007118"/>
    </source>
</evidence>
<comment type="caution">
    <text evidence="4">The sequence shown here is derived from an EMBL/GenBank/DDBJ whole genome shotgun (WGS) entry which is preliminary data.</text>
</comment>
<dbReference type="AlphaFoldDB" id="E1IIG5"/>
<organism evidence="4 5">
    <name type="scientific">Oscillochloris trichoides DG-6</name>
    <dbReference type="NCBI Taxonomy" id="765420"/>
    <lineage>
        <taxon>Bacteria</taxon>
        <taxon>Bacillati</taxon>
        <taxon>Chloroflexota</taxon>
        <taxon>Chloroflexia</taxon>
        <taxon>Chloroflexales</taxon>
        <taxon>Chloroflexineae</taxon>
        <taxon>Oscillochloridaceae</taxon>
        <taxon>Oscillochloris</taxon>
    </lineage>
</organism>
<dbReference type="PANTHER" id="PTHR43673:SF10">
    <property type="entry name" value="NADH DEHYDROGENASE_NAD(P)H NITROREDUCTASE XCC3605-RELATED"/>
    <property type="match status" value="1"/>
</dbReference>
<name>E1IIG5_9CHLR</name>
<feature type="domain" description="Nitroreductase" evidence="3">
    <location>
        <begin position="1"/>
        <end position="139"/>
    </location>
</feature>
<sequence length="160" mass="17779">MNVQPWRFIVIQNAELQQQLRAVAYDQAQVTAAPALIVLYSDMEDALAHAEETVHPGMGAEQVRSRAEGMRQNFAKMSIEERANWANAQANIALGFFLLAAQSMGYATSAMLGFMPEEVKALLNLPAHTMITAMIALGRPDEDGYPHHRHSVERIATFRN</sequence>
<evidence type="ECO:0000256" key="2">
    <source>
        <dbReference type="ARBA" id="ARBA00023002"/>
    </source>
</evidence>
<dbReference type="STRING" id="765420.OSCT_3116"/>
<proteinExistence type="inferred from homology"/>
<dbReference type="PANTHER" id="PTHR43673">
    <property type="entry name" value="NAD(P)H NITROREDUCTASE YDGI-RELATED"/>
    <property type="match status" value="1"/>
</dbReference>
<dbReference type="InterPro" id="IPR029479">
    <property type="entry name" value="Nitroreductase"/>
</dbReference>
<dbReference type="eggNOG" id="COG0778">
    <property type="taxonomic scope" value="Bacteria"/>
</dbReference>
<gene>
    <name evidence="4" type="ORF">OSCT_3116</name>
</gene>
<dbReference type="CDD" id="cd03370">
    <property type="entry name" value="nitroreductase"/>
    <property type="match status" value="1"/>
</dbReference>
<evidence type="ECO:0000313" key="4">
    <source>
        <dbReference type="EMBL" id="EFO79040.1"/>
    </source>
</evidence>
<evidence type="ECO:0000313" key="5">
    <source>
        <dbReference type="Proteomes" id="UP000054010"/>
    </source>
</evidence>
<dbReference type="SUPFAM" id="SSF55469">
    <property type="entry name" value="FMN-dependent nitroreductase-like"/>
    <property type="match status" value="1"/>
</dbReference>
<protein>
    <submittedName>
        <fullName evidence="4">NADH dehydrogenase</fullName>
    </submittedName>
</protein>
<dbReference type="InterPro" id="IPR000415">
    <property type="entry name" value="Nitroreductase-like"/>
</dbReference>
<keyword evidence="5" id="KW-1185">Reference proteome</keyword>
<dbReference type="HOGENOM" id="CLU_070764_4_2_0"/>
<evidence type="ECO:0000259" key="3">
    <source>
        <dbReference type="Pfam" id="PF00881"/>
    </source>
</evidence>
<dbReference type="Pfam" id="PF00881">
    <property type="entry name" value="Nitroreductase"/>
    <property type="match status" value="1"/>
</dbReference>
<reference evidence="4 5" key="1">
    <citation type="journal article" date="2011" name="J. Bacteriol.">
        <title>Draft genome sequence of the anoxygenic filamentous phototrophic bacterium Oscillochloris trichoides subsp. DG-6.</title>
        <authorList>
            <person name="Kuznetsov B.B."/>
            <person name="Ivanovsky R.N."/>
            <person name="Keppen O.I."/>
            <person name="Sukhacheva M.V."/>
            <person name="Bumazhkin B.K."/>
            <person name="Patutina E.O."/>
            <person name="Beletsky A.V."/>
            <person name="Mardanov A.V."/>
            <person name="Baslerov R.V."/>
            <person name="Panteleeva A.N."/>
            <person name="Kolganova T.V."/>
            <person name="Ravin N.V."/>
            <person name="Skryabin K.G."/>
        </authorList>
    </citation>
    <scope>NUCLEOTIDE SEQUENCE [LARGE SCALE GENOMIC DNA]</scope>
    <source>
        <strain evidence="4 5">DG-6</strain>
    </source>
</reference>
<dbReference type="EMBL" id="ADVR01000133">
    <property type="protein sequence ID" value="EFO79040.1"/>
    <property type="molecule type" value="Genomic_DNA"/>
</dbReference>
<keyword evidence="2" id="KW-0560">Oxidoreductase</keyword>
<comment type="similarity">
    <text evidence="1">Belongs to the nitroreductase family.</text>
</comment>
<dbReference type="Gene3D" id="3.40.109.10">
    <property type="entry name" value="NADH Oxidase"/>
    <property type="match status" value="1"/>
</dbReference>
<dbReference type="Proteomes" id="UP000054010">
    <property type="component" value="Unassembled WGS sequence"/>
</dbReference>